<gene>
    <name evidence="1" type="ORF">AU192_04045</name>
</gene>
<name>A0A101A1Q9_9MYCO</name>
<dbReference type="AlphaFoldDB" id="A0A101A1Q9"/>
<dbReference type="InterPro" id="IPR046179">
    <property type="entry name" value="DUF6188"/>
</dbReference>
<comment type="caution">
    <text evidence="1">The sequence shown here is derived from an EMBL/GenBank/DDBJ whole genome shotgun (WGS) entry which is preliminary data.</text>
</comment>
<reference evidence="1 2" key="1">
    <citation type="submission" date="2016-01" db="EMBL/GenBank/DDBJ databases">
        <authorList>
            <consortium name="TB Trials Study Group"/>
            <person name="Sutton G."/>
            <person name="Brinkac L."/>
            <person name="Sanka R."/>
            <person name="Adams M."/>
            <person name="Lau E.L."/>
            <person name="Macaden R."/>
            <person name="Grewal H.M.S."/>
        </authorList>
    </citation>
    <scope>NUCLEOTIDE SEQUENCE [LARGE SCALE GENOMIC DNA]</scope>
    <source>
        <strain evidence="1 2">IS-1744</strain>
    </source>
</reference>
<dbReference type="Pfam" id="PF19686">
    <property type="entry name" value="DUF6188"/>
    <property type="match status" value="1"/>
</dbReference>
<protein>
    <submittedName>
        <fullName evidence="1">Uncharacterized protein</fullName>
    </submittedName>
</protein>
<organism evidence="1 2">
    <name type="scientific">Mycobacterium lehmannii</name>
    <dbReference type="NCBI Taxonomy" id="2048550"/>
    <lineage>
        <taxon>Bacteria</taxon>
        <taxon>Bacillati</taxon>
        <taxon>Actinomycetota</taxon>
        <taxon>Actinomycetes</taxon>
        <taxon>Mycobacteriales</taxon>
        <taxon>Mycobacteriaceae</taxon>
        <taxon>Mycobacterium</taxon>
    </lineage>
</organism>
<dbReference type="RefSeq" id="WP_064399102.1">
    <property type="nucleotide sequence ID" value="NZ_LQIR01000042.1"/>
</dbReference>
<evidence type="ECO:0000313" key="2">
    <source>
        <dbReference type="Proteomes" id="UP000053707"/>
    </source>
</evidence>
<keyword evidence="2" id="KW-1185">Reference proteome</keyword>
<dbReference type="Proteomes" id="UP000053707">
    <property type="component" value="Unassembled WGS sequence"/>
</dbReference>
<dbReference type="EMBL" id="LQIR01000042">
    <property type="protein sequence ID" value="KUI11215.1"/>
    <property type="molecule type" value="Genomic_DNA"/>
</dbReference>
<proteinExistence type="predicted"/>
<dbReference type="GeneID" id="27918969"/>
<accession>A0A101A1Q9</accession>
<sequence>MYTQWIEDCVVQRVSVRDGLMLDLDDYNEVVIWRPLLLTLPAVDRFLTETVQINPLKISVYERPLLDLAGAVCTQAWSGDDGGLHLAFSRGHRIDVDPDEQSTAWELYGKRHGYMACLPHGRVRVVRHDIPDDDDANIVNRR</sequence>
<evidence type="ECO:0000313" key="1">
    <source>
        <dbReference type="EMBL" id="KUI11215.1"/>
    </source>
</evidence>